<organism evidence="3 4">
    <name type="scientific">Amycolatopsis marina</name>
    <dbReference type="NCBI Taxonomy" id="490629"/>
    <lineage>
        <taxon>Bacteria</taxon>
        <taxon>Bacillati</taxon>
        <taxon>Actinomycetota</taxon>
        <taxon>Actinomycetes</taxon>
        <taxon>Pseudonocardiales</taxon>
        <taxon>Pseudonocardiaceae</taxon>
        <taxon>Amycolatopsis</taxon>
    </lineage>
</organism>
<feature type="domain" description="DUF4097" evidence="2">
    <location>
        <begin position="100"/>
        <end position="253"/>
    </location>
</feature>
<proteinExistence type="predicted"/>
<keyword evidence="4" id="KW-1185">Reference proteome</keyword>
<accession>A0A1I0VME5</accession>
<evidence type="ECO:0000313" key="3">
    <source>
        <dbReference type="EMBL" id="SFA77502.1"/>
    </source>
</evidence>
<dbReference type="EMBL" id="FOKG01000001">
    <property type="protein sequence ID" value="SFA77502.1"/>
    <property type="molecule type" value="Genomic_DNA"/>
</dbReference>
<dbReference type="PANTHER" id="PTHR34094">
    <property type="match status" value="1"/>
</dbReference>
<name>A0A1I0VME5_9PSEU</name>
<dbReference type="InterPro" id="IPR025164">
    <property type="entry name" value="Toastrack_DUF4097"/>
</dbReference>
<feature type="region of interest" description="Disordered" evidence="1">
    <location>
        <begin position="213"/>
        <end position="233"/>
    </location>
</feature>
<evidence type="ECO:0000313" key="4">
    <source>
        <dbReference type="Proteomes" id="UP000243799"/>
    </source>
</evidence>
<dbReference type="Pfam" id="PF13349">
    <property type="entry name" value="DUF4097"/>
    <property type="match status" value="1"/>
</dbReference>
<sequence length="255" mass="26393">MGRAWLAIGGIAMIGIGASFAFGLWSYATTEATDEVDGVRQVLIDNGSGNVAVRVGDVRSTTVHQRFEYRWGEPDESISVDEGTLELGDCGSWCSVDYDVVVPEGTEINGDVRSGDLELTGVASAEVNASSGDVTVRQVAGPVRIVASSGDVQLSDLGGPVDAEVSSGDLTGDGLRGPVDAQASSGNITLIMTVPQSVTADASSGDIELTMPDGPYRVEGDSNSGDRTINVDQVRDAGHTLRLDTSSGDVTVRTP</sequence>
<protein>
    <submittedName>
        <fullName evidence="3">Adhesin</fullName>
    </submittedName>
</protein>
<gene>
    <name evidence="3" type="ORF">SAMN05216266_101352</name>
</gene>
<dbReference type="STRING" id="490629.SAMN05216266_101352"/>
<reference evidence="4" key="1">
    <citation type="submission" date="2016-10" db="EMBL/GenBank/DDBJ databases">
        <authorList>
            <person name="Varghese N."/>
            <person name="Submissions S."/>
        </authorList>
    </citation>
    <scope>NUCLEOTIDE SEQUENCE [LARGE SCALE GENOMIC DNA]</scope>
    <source>
        <strain evidence="4">CGMCC 4.3568</strain>
    </source>
</reference>
<dbReference type="RefSeq" id="WP_177242432.1">
    <property type="nucleotide sequence ID" value="NZ_FOKG01000001.1"/>
</dbReference>
<dbReference type="Proteomes" id="UP000243799">
    <property type="component" value="Unassembled WGS sequence"/>
</dbReference>
<evidence type="ECO:0000259" key="2">
    <source>
        <dbReference type="Pfam" id="PF13349"/>
    </source>
</evidence>
<evidence type="ECO:0000256" key="1">
    <source>
        <dbReference type="SAM" id="MobiDB-lite"/>
    </source>
</evidence>
<dbReference type="AlphaFoldDB" id="A0A1I0VME5"/>
<dbReference type="PANTHER" id="PTHR34094:SF1">
    <property type="entry name" value="PROTEIN FAM185A"/>
    <property type="match status" value="1"/>
</dbReference>
<feature type="compositionally biased region" description="Polar residues" evidence="1">
    <location>
        <begin position="221"/>
        <end position="231"/>
    </location>
</feature>